<gene>
    <name evidence="3" type="primary">LOC117648338</name>
</gene>
<keyword evidence="2" id="KW-1185">Reference proteome</keyword>
<organism evidence="3">
    <name type="scientific">Thrips palmi</name>
    <name type="common">Melon thrips</name>
    <dbReference type="NCBI Taxonomy" id="161013"/>
    <lineage>
        <taxon>Eukaryota</taxon>
        <taxon>Metazoa</taxon>
        <taxon>Ecdysozoa</taxon>
        <taxon>Arthropoda</taxon>
        <taxon>Hexapoda</taxon>
        <taxon>Insecta</taxon>
        <taxon>Pterygota</taxon>
        <taxon>Neoptera</taxon>
        <taxon>Paraneoptera</taxon>
        <taxon>Thysanoptera</taxon>
        <taxon>Terebrantia</taxon>
        <taxon>Thripoidea</taxon>
        <taxon>Thripidae</taxon>
        <taxon>Thrips</taxon>
    </lineage>
</organism>
<feature type="transmembrane region" description="Helical" evidence="1">
    <location>
        <begin position="47"/>
        <end position="70"/>
    </location>
</feature>
<dbReference type="InParanoid" id="A0A6P8ZCS7"/>
<keyword evidence="1" id="KW-0472">Membrane</keyword>
<sequence length="110" mass="12394">MVTVIDYLDFQEILNSTVFTVKAYALPSLCFLSCMRRKVQSQPRQSSILTVQISSLGFGVLVNLCGALTMDTQWIHVLKLRIAWTQGQPLRSYSNTLRGHAVLLCERCIS</sequence>
<name>A0A6P8ZCS7_THRPL</name>
<evidence type="ECO:0000313" key="3">
    <source>
        <dbReference type="RefSeq" id="XP_034246712.1"/>
    </source>
</evidence>
<dbReference type="AlphaFoldDB" id="A0A6P8ZCS7"/>
<evidence type="ECO:0000313" key="2">
    <source>
        <dbReference type="Proteomes" id="UP000515158"/>
    </source>
</evidence>
<evidence type="ECO:0000256" key="1">
    <source>
        <dbReference type="SAM" id="Phobius"/>
    </source>
</evidence>
<dbReference type="RefSeq" id="XP_034246712.1">
    <property type="nucleotide sequence ID" value="XM_034390821.1"/>
</dbReference>
<reference evidence="3" key="1">
    <citation type="submission" date="2025-08" db="UniProtKB">
        <authorList>
            <consortium name="RefSeq"/>
        </authorList>
    </citation>
    <scope>IDENTIFICATION</scope>
    <source>
        <tissue evidence="3">Total insect</tissue>
    </source>
</reference>
<dbReference type="KEGG" id="tpal:117648338"/>
<accession>A0A6P8ZCS7</accession>
<feature type="transmembrane region" description="Helical" evidence="1">
    <location>
        <begin position="13"/>
        <end position="35"/>
    </location>
</feature>
<keyword evidence="1" id="KW-0812">Transmembrane</keyword>
<dbReference type="Proteomes" id="UP000515158">
    <property type="component" value="Unplaced"/>
</dbReference>
<dbReference type="GeneID" id="117648338"/>
<proteinExistence type="predicted"/>
<protein>
    <submittedName>
        <fullName evidence="3">Uncharacterized protein LOC117648338</fullName>
    </submittedName>
</protein>
<keyword evidence="1" id="KW-1133">Transmembrane helix</keyword>